<dbReference type="InterPro" id="IPR016162">
    <property type="entry name" value="Ald_DH_N"/>
</dbReference>
<dbReference type="PANTHER" id="PTHR11699">
    <property type="entry name" value="ALDEHYDE DEHYDROGENASE-RELATED"/>
    <property type="match status" value="1"/>
</dbReference>
<evidence type="ECO:0000256" key="2">
    <source>
        <dbReference type="ARBA" id="ARBA00023002"/>
    </source>
</evidence>
<proteinExistence type="inferred from homology"/>
<dbReference type="InterPro" id="IPR016161">
    <property type="entry name" value="Ald_DH/histidinol_DH"/>
</dbReference>
<feature type="domain" description="Aldehyde dehydrogenase" evidence="5">
    <location>
        <begin position="24"/>
        <end position="475"/>
    </location>
</feature>
<feature type="active site" evidence="3">
    <location>
        <position position="253"/>
    </location>
</feature>
<dbReference type="PROSITE" id="PS00070">
    <property type="entry name" value="ALDEHYDE_DEHYDR_CYS"/>
    <property type="match status" value="1"/>
</dbReference>
<name>A0A7Z0EHY2_9ACTN</name>
<keyword evidence="7" id="KW-1185">Reference proteome</keyword>
<sequence length="480" mass="50447">MRTHAFDTLPSFIDGAPVLPEGDRVLDLVDPVTGEVAGRAGICGAPEVEAAMTAAARAFRTWRREASPARRQEVLLALADALAARAEEFADAECRETGKPRASMLEEEIPFCVDTLRFFAGAARHLEGRAAAEYMGGHTSWIRREPVGVCVGVTPWNYPLMMAVWKIGPALAAGNTVVLKPAETTPTTTVMLAEIAADVLPAGVLSTVVGDRDTGRLVVEHPAARLVSITGSTRAGVQVAQAASADLKRLHLELGGNAPVLVFDDADVAATAAGVVAGGFLNAGQDCTAATRVLVQEGVHDAFVAELARLAAQQTTGLPSGENGDFGPLNNADQFARVTGLLERLPAHAAVETGGHRVGGNGFFLAPTVVSGLRADDEIVREEVFGPVVTVQRFSDEAEAVDLANGVDQGLASSVWTADHARAMRVSAELDFGAVWVNSHGELTSEMPHGGFKHSGYGKDLSAYSLEDYTRVKHVMSSLG</sequence>
<comment type="caution">
    <text evidence="6">The sequence shown here is derived from an EMBL/GenBank/DDBJ whole genome shotgun (WGS) entry which is preliminary data.</text>
</comment>
<dbReference type="InterPro" id="IPR029510">
    <property type="entry name" value="Ald_DH_CS_GLU"/>
</dbReference>
<dbReference type="InterPro" id="IPR016160">
    <property type="entry name" value="Ald_DH_CS_CYS"/>
</dbReference>
<dbReference type="RefSeq" id="WP_179819939.1">
    <property type="nucleotide sequence ID" value="NZ_JACCFS010000001.1"/>
</dbReference>
<protein>
    <submittedName>
        <fullName evidence="6">Betaine-aldehyde dehydrogenase</fullName>
        <ecNumber evidence="6">1.2.1.8</ecNumber>
    </submittedName>
</protein>
<organism evidence="6 7">
    <name type="scientific">Nocardiopsis aegyptia</name>
    <dbReference type="NCBI Taxonomy" id="220378"/>
    <lineage>
        <taxon>Bacteria</taxon>
        <taxon>Bacillati</taxon>
        <taxon>Actinomycetota</taxon>
        <taxon>Actinomycetes</taxon>
        <taxon>Streptosporangiales</taxon>
        <taxon>Nocardiopsidaceae</taxon>
        <taxon>Nocardiopsis</taxon>
    </lineage>
</organism>
<dbReference type="NCBIfam" id="NF010000">
    <property type="entry name" value="PRK13473.1"/>
    <property type="match status" value="1"/>
</dbReference>
<evidence type="ECO:0000313" key="6">
    <source>
        <dbReference type="EMBL" id="NYJ32229.1"/>
    </source>
</evidence>
<dbReference type="FunFam" id="3.40.605.10:FF:000007">
    <property type="entry name" value="NAD/NADP-dependent betaine aldehyde dehydrogenase"/>
    <property type="match status" value="1"/>
</dbReference>
<evidence type="ECO:0000259" key="5">
    <source>
        <dbReference type="Pfam" id="PF00171"/>
    </source>
</evidence>
<dbReference type="EC" id="1.2.1.8" evidence="6"/>
<gene>
    <name evidence="6" type="ORF">HNR10_000110</name>
</gene>
<reference evidence="6 7" key="1">
    <citation type="submission" date="2020-07" db="EMBL/GenBank/DDBJ databases">
        <title>Sequencing the genomes of 1000 actinobacteria strains.</title>
        <authorList>
            <person name="Klenk H.-P."/>
        </authorList>
    </citation>
    <scope>NUCLEOTIDE SEQUENCE [LARGE SCALE GENOMIC DNA]</scope>
    <source>
        <strain evidence="6 7">DSM 44442</strain>
    </source>
</reference>
<dbReference type="Proteomes" id="UP000572051">
    <property type="component" value="Unassembled WGS sequence"/>
</dbReference>
<dbReference type="Gene3D" id="3.40.309.10">
    <property type="entry name" value="Aldehyde Dehydrogenase, Chain A, domain 2"/>
    <property type="match status" value="1"/>
</dbReference>
<comment type="similarity">
    <text evidence="1 4">Belongs to the aldehyde dehydrogenase family.</text>
</comment>
<accession>A0A7Z0EHY2</accession>
<dbReference type="InterPro" id="IPR015590">
    <property type="entry name" value="Aldehyde_DH_dom"/>
</dbReference>
<dbReference type="Gene3D" id="3.40.605.10">
    <property type="entry name" value="Aldehyde Dehydrogenase, Chain A, domain 1"/>
    <property type="match status" value="1"/>
</dbReference>
<dbReference type="AlphaFoldDB" id="A0A7Z0EHY2"/>
<keyword evidence="2 4" id="KW-0560">Oxidoreductase</keyword>
<dbReference type="PROSITE" id="PS00687">
    <property type="entry name" value="ALDEHYDE_DEHYDR_GLU"/>
    <property type="match status" value="1"/>
</dbReference>
<evidence type="ECO:0000256" key="3">
    <source>
        <dbReference type="PROSITE-ProRule" id="PRU10007"/>
    </source>
</evidence>
<evidence type="ECO:0000313" key="7">
    <source>
        <dbReference type="Proteomes" id="UP000572051"/>
    </source>
</evidence>
<dbReference type="SUPFAM" id="SSF53720">
    <property type="entry name" value="ALDH-like"/>
    <property type="match status" value="1"/>
</dbReference>
<evidence type="ECO:0000256" key="1">
    <source>
        <dbReference type="ARBA" id="ARBA00009986"/>
    </source>
</evidence>
<dbReference type="GO" id="GO:0008802">
    <property type="term" value="F:betaine-aldehyde dehydrogenase (NAD+) activity"/>
    <property type="evidence" value="ECO:0007669"/>
    <property type="project" value="UniProtKB-EC"/>
</dbReference>
<dbReference type="InterPro" id="IPR016163">
    <property type="entry name" value="Ald_DH_C"/>
</dbReference>
<evidence type="ECO:0000256" key="4">
    <source>
        <dbReference type="RuleBase" id="RU003345"/>
    </source>
</evidence>
<dbReference type="EMBL" id="JACCFS010000001">
    <property type="protein sequence ID" value="NYJ32229.1"/>
    <property type="molecule type" value="Genomic_DNA"/>
</dbReference>
<dbReference type="Pfam" id="PF00171">
    <property type="entry name" value="Aldedh"/>
    <property type="match status" value="1"/>
</dbReference>